<feature type="domain" description="PTC1-like winged helix-turn-helix" evidence="3">
    <location>
        <begin position="329"/>
        <end position="411"/>
    </location>
</feature>
<feature type="region of interest" description="Disordered" evidence="2">
    <location>
        <begin position="230"/>
        <end position="311"/>
    </location>
</feature>
<feature type="region of interest" description="Disordered" evidence="2">
    <location>
        <begin position="661"/>
        <end position="694"/>
    </location>
</feature>
<dbReference type="OrthoDB" id="515863at2759"/>
<dbReference type="EMBL" id="KK915447">
    <property type="protein sequence ID" value="KDP22448.1"/>
    <property type="molecule type" value="Genomic_DNA"/>
</dbReference>
<name>A0A067JI11_JATCU</name>
<feature type="compositionally biased region" description="Basic residues" evidence="2">
    <location>
        <begin position="284"/>
        <end position="308"/>
    </location>
</feature>
<feature type="coiled-coil region" evidence="1">
    <location>
        <begin position="443"/>
        <end position="548"/>
    </location>
</feature>
<dbReference type="PANTHER" id="PTHR46740:SF2">
    <property type="entry name" value="PROTEIN DYAD"/>
    <property type="match status" value="1"/>
</dbReference>
<protein>
    <recommendedName>
        <fullName evidence="3">PTC1-like winged helix-turn-helix domain-containing protein</fullName>
    </recommendedName>
</protein>
<evidence type="ECO:0000313" key="5">
    <source>
        <dbReference type="Proteomes" id="UP000027138"/>
    </source>
</evidence>
<dbReference type="AlphaFoldDB" id="A0A067JI11"/>
<keyword evidence="5" id="KW-1185">Reference proteome</keyword>
<evidence type="ECO:0000313" key="4">
    <source>
        <dbReference type="EMBL" id="KDP22448.1"/>
    </source>
</evidence>
<reference evidence="4 5" key="1">
    <citation type="journal article" date="2014" name="PLoS ONE">
        <title>Global Analysis of Gene Expression Profiles in Physic Nut (Jatropha curcas L.) Seedlings Exposed to Salt Stress.</title>
        <authorList>
            <person name="Zhang L."/>
            <person name="Zhang C."/>
            <person name="Wu P."/>
            <person name="Chen Y."/>
            <person name="Li M."/>
            <person name="Jiang H."/>
            <person name="Wu G."/>
        </authorList>
    </citation>
    <scope>NUCLEOTIDE SEQUENCE [LARGE SCALE GENOMIC DNA]</scope>
    <source>
        <strain evidence="5">cv. GZQX0401</strain>
        <tissue evidence="4">Young leaves</tissue>
    </source>
</reference>
<evidence type="ECO:0000256" key="1">
    <source>
        <dbReference type="SAM" id="Coils"/>
    </source>
</evidence>
<dbReference type="GO" id="GO:0007131">
    <property type="term" value="P:reciprocal meiotic recombination"/>
    <property type="evidence" value="ECO:0007669"/>
    <property type="project" value="InterPro"/>
</dbReference>
<dbReference type="InterPro" id="IPR059080">
    <property type="entry name" value="WHD_PTC1"/>
</dbReference>
<accession>A0A067JI11</accession>
<dbReference type="GO" id="GO:0051177">
    <property type="term" value="P:meiotic sister chromatid cohesion"/>
    <property type="evidence" value="ECO:0007669"/>
    <property type="project" value="InterPro"/>
</dbReference>
<organism evidence="4 5">
    <name type="scientific">Jatropha curcas</name>
    <name type="common">Barbados nut</name>
    <dbReference type="NCBI Taxonomy" id="180498"/>
    <lineage>
        <taxon>Eukaryota</taxon>
        <taxon>Viridiplantae</taxon>
        <taxon>Streptophyta</taxon>
        <taxon>Embryophyta</taxon>
        <taxon>Tracheophyta</taxon>
        <taxon>Spermatophyta</taxon>
        <taxon>Magnoliopsida</taxon>
        <taxon>eudicotyledons</taxon>
        <taxon>Gunneridae</taxon>
        <taxon>Pentapetalae</taxon>
        <taxon>rosids</taxon>
        <taxon>fabids</taxon>
        <taxon>Malpighiales</taxon>
        <taxon>Euphorbiaceae</taxon>
        <taxon>Crotonoideae</taxon>
        <taxon>Jatropheae</taxon>
        <taxon>Jatropha</taxon>
    </lineage>
</organism>
<keyword evidence="1" id="KW-0175">Coiled coil</keyword>
<dbReference type="InterPro" id="IPR044221">
    <property type="entry name" value="DYAD/AMEIOTIC1"/>
</dbReference>
<gene>
    <name evidence="4" type="ORF">JCGZ_26279</name>
</gene>
<evidence type="ECO:0000259" key="3">
    <source>
        <dbReference type="Pfam" id="PF25874"/>
    </source>
</evidence>
<dbReference type="Pfam" id="PF25874">
    <property type="entry name" value="WHD_plant_repro"/>
    <property type="match status" value="1"/>
</dbReference>
<feature type="compositionally biased region" description="Polar residues" evidence="2">
    <location>
        <begin position="671"/>
        <end position="684"/>
    </location>
</feature>
<evidence type="ECO:0000256" key="2">
    <source>
        <dbReference type="SAM" id="MobiDB-lite"/>
    </source>
</evidence>
<feature type="region of interest" description="Disordered" evidence="2">
    <location>
        <begin position="559"/>
        <end position="617"/>
    </location>
</feature>
<dbReference type="Proteomes" id="UP000027138">
    <property type="component" value="Unassembled WGS sequence"/>
</dbReference>
<feature type="compositionally biased region" description="Polar residues" evidence="2">
    <location>
        <begin position="604"/>
        <end position="613"/>
    </location>
</feature>
<feature type="compositionally biased region" description="Acidic residues" evidence="2">
    <location>
        <begin position="232"/>
        <end position="246"/>
    </location>
</feature>
<dbReference type="STRING" id="180498.A0A067JI11"/>
<feature type="compositionally biased region" description="Basic and acidic residues" evidence="2">
    <location>
        <begin position="273"/>
        <end position="283"/>
    </location>
</feature>
<feature type="compositionally biased region" description="Acidic residues" evidence="2">
    <location>
        <begin position="263"/>
        <end position="272"/>
    </location>
</feature>
<feature type="compositionally biased region" description="Basic and acidic residues" evidence="2">
    <location>
        <begin position="559"/>
        <end position="580"/>
    </location>
</feature>
<dbReference type="PANTHER" id="PTHR46740">
    <property type="entry name" value="PROTEIN DYAD"/>
    <property type="match status" value="1"/>
</dbReference>
<sequence length="854" mass="96070">MHHCSVRLCSYCIAVMKIENAATGLTEILMGLKKQQQRPENAVNETVLSGQSLPISSPIDPADHINVGSFYEIDHSKLPHKFPDQLNSVRIVMVNEKTRMRVSLRFPSVYSLRTYFNESNCSKSDGKKLPALDEKYTIGAESAAEALYRRIQPHEITDKRKLWHFWAVASMLPSNSRSRNTFVSKKGSLWSELKGTGIVKWGQRRQVRYLARHVENKRDVVVTCNVVREEKEAEEEEKEEEEEEENASMVVPDEGEGDQKETEESDGDEEDADVKADKSPETKRNRKRKHNGPNYKTQKKIKRPKREKKNQAVVYKQKKNKVLKNSIDRWSAERYKLAEVNMLKIMKEQGAVFGKPILRPELRTQARRLIGDTGLLDHLLKHMAGKVAPGGEERFRRRHNAEGAMEYWLEKADLVDIRREAGVQDPYWTPPTGWKPGDNPSQNPICAREIKELKEQIAKMERNIEELVSKKREEELAAVTTPISSVTSHSIEHDTLLTPLKEMYIDLVNKKAKIEELLMEISQSLCEMEEMYIDLVNKKAKIEELLMEISQSLCEMEEEMGKQKSTTEEANRTESFERPAIKGLPESTQQTGEEHGKAGGGNKTPPTTKSAVQTEDKAAKIERLKSGFRICKPQGTFLWPNMAISSPNHVMVQFEDLFSVPTPPSVSSTSASKTHLPSAPSQHNGPVPTSPVKPLAEKRPVKIALSKSLSLPIPSPHEIYSAQYEPSSIGTTSAISTTTTKTTLINLNELPSNQHDNGFSPGQTTSTYPVTYQRRSHHSVTTTSATATPCFIPANKDTSDWEGDDHQGKEVIRYCEQQHKGCCSFKSSGLSVGVGSWLAIATSKQSSENKSKRG</sequence>
<proteinExistence type="predicted"/>